<evidence type="ECO:0000256" key="2">
    <source>
        <dbReference type="ARBA" id="ARBA00022605"/>
    </source>
</evidence>
<dbReference type="PROSITE" id="PS01224">
    <property type="entry name" value="ARGC"/>
    <property type="match status" value="1"/>
</dbReference>
<dbReference type="HAMAP" id="MF_00150">
    <property type="entry name" value="ArgC_type1"/>
    <property type="match status" value="1"/>
</dbReference>
<evidence type="ECO:0000313" key="9">
    <source>
        <dbReference type="Proteomes" id="UP000773462"/>
    </source>
</evidence>
<evidence type="ECO:0000256" key="3">
    <source>
        <dbReference type="ARBA" id="ARBA00022857"/>
    </source>
</evidence>
<evidence type="ECO:0000256" key="6">
    <source>
        <dbReference type="PROSITE-ProRule" id="PRU10010"/>
    </source>
</evidence>
<dbReference type="NCBIfam" id="TIGR01850">
    <property type="entry name" value="argC"/>
    <property type="match status" value="1"/>
</dbReference>
<dbReference type="InterPro" id="IPR000706">
    <property type="entry name" value="AGPR_type-1"/>
</dbReference>
<organism evidence="8 9">
    <name type="scientific">Paenibacillus silagei</name>
    <dbReference type="NCBI Taxonomy" id="1670801"/>
    <lineage>
        <taxon>Bacteria</taxon>
        <taxon>Bacillati</taxon>
        <taxon>Bacillota</taxon>
        <taxon>Bacilli</taxon>
        <taxon>Bacillales</taxon>
        <taxon>Paenibacillaceae</taxon>
        <taxon>Paenibacillus</taxon>
    </lineage>
</organism>
<keyword evidence="2 5" id="KW-0028">Amino-acid biosynthesis</keyword>
<evidence type="ECO:0000259" key="7">
    <source>
        <dbReference type="SMART" id="SM00859"/>
    </source>
</evidence>
<proteinExistence type="inferred from homology"/>
<dbReference type="Gene3D" id="3.30.360.10">
    <property type="entry name" value="Dihydrodipicolinate Reductase, domain 2"/>
    <property type="match status" value="1"/>
</dbReference>
<comment type="similarity">
    <text evidence="5">Belongs to the NAGSA dehydrogenase family. Type 1 subfamily.</text>
</comment>
<dbReference type="InterPro" id="IPR058924">
    <property type="entry name" value="AGPR_dimerisation_dom"/>
</dbReference>
<protein>
    <recommendedName>
        <fullName evidence="5">N-acetyl-gamma-glutamyl-phosphate reductase</fullName>
        <shortName evidence="5">AGPR</shortName>
        <ecNumber evidence="5">1.2.1.38</ecNumber>
    </recommendedName>
    <alternativeName>
        <fullName evidence="5">N-acetyl-glutamate semialdehyde dehydrogenase</fullName>
        <shortName evidence="5">NAGSA dehydrogenase</shortName>
    </alternativeName>
</protein>
<dbReference type="InterPro" id="IPR000534">
    <property type="entry name" value="Semialdehyde_DH_NAD-bd"/>
</dbReference>
<dbReference type="CDD" id="cd23934">
    <property type="entry name" value="AGPR_1_C"/>
    <property type="match status" value="1"/>
</dbReference>
<feature type="domain" description="Semialdehyde dehydrogenase NAD-binding" evidence="7">
    <location>
        <begin position="21"/>
        <end position="160"/>
    </location>
</feature>
<evidence type="ECO:0000313" key="8">
    <source>
        <dbReference type="EMBL" id="MBP2109946.1"/>
    </source>
</evidence>
<dbReference type="InterPro" id="IPR050085">
    <property type="entry name" value="AGPR"/>
</dbReference>
<dbReference type="EC" id="1.2.1.38" evidence="5"/>
<comment type="function">
    <text evidence="5">Catalyzes the NADPH-dependent reduction of N-acetyl-5-glutamyl phosphate to yield N-acetyl-L-glutamate 5-semialdehyde.</text>
</comment>
<comment type="caution">
    <text evidence="8">The sequence shown here is derived from an EMBL/GenBank/DDBJ whole genome shotgun (WGS) entry which is preliminary data.</text>
</comment>
<comment type="catalytic activity">
    <reaction evidence="5">
        <text>N-acetyl-L-glutamate 5-semialdehyde + phosphate + NADP(+) = N-acetyl-L-glutamyl 5-phosphate + NADPH + H(+)</text>
        <dbReference type="Rhea" id="RHEA:21588"/>
        <dbReference type="ChEBI" id="CHEBI:15378"/>
        <dbReference type="ChEBI" id="CHEBI:29123"/>
        <dbReference type="ChEBI" id="CHEBI:43474"/>
        <dbReference type="ChEBI" id="CHEBI:57783"/>
        <dbReference type="ChEBI" id="CHEBI:57936"/>
        <dbReference type="ChEBI" id="CHEBI:58349"/>
        <dbReference type="EC" id="1.2.1.38"/>
    </reaction>
</comment>
<reference evidence="8 9" key="1">
    <citation type="submission" date="2021-03" db="EMBL/GenBank/DDBJ databases">
        <title>Genomic Encyclopedia of Type Strains, Phase IV (KMG-IV): sequencing the most valuable type-strain genomes for metagenomic binning, comparative biology and taxonomic classification.</title>
        <authorList>
            <person name="Goeker M."/>
        </authorList>
    </citation>
    <scope>NUCLEOTIDE SEQUENCE [LARGE SCALE GENOMIC DNA]</scope>
    <source>
        <strain evidence="8 9">DSM 101953</strain>
    </source>
</reference>
<dbReference type="InterPro" id="IPR036291">
    <property type="entry name" value="NAD(P)-bd_dom_sf"/>
</dbReference>
<dbReference type="Pfam" id="PF01118">
    <property type="entry name" value="Semialdhyde_dh"/>
    <property type="match status" value="1"/>
</dbReference>
<keyword evidence="4 5" id="KW-0560">Oxidoreductase</keyword>
<evidence type="ECO:0000256" key="4">
    <source>
        <dbReference type="ARBA" id="ARBA00023002"/>
    </source>
</evidence>
<comment type="subcellular location">
    <subcellularLocation>
        <location evidence="5">Cytoplasm</location>
    </subcellularLocation>
</comment>
<comment type="pathway">
    <text evidence="5">Amino-acid biosynthesis; L-arginine biosynthesis; N(2)-acetyl-L-ornithine from L-glutamate: step 3/4.</text>
</comment>
<sequence length="364" mass="39178">MSDNDRNEKREAGMTVTDKLRAAIVGSTGYGGVELIRLLQSHPDIEITSVISSSSAGAPIEEGFPHLTGVVQRKLDGVDAAEIASRADVVFTATPSGVSAKLVPGLLEAGLKVVDLSGDFRLKDGAEYEQWYKHPAPPAAYLEQAVYGLCEVYGERAAGVEFISNPGCYPTATLLGLVPALEAGWIKPDSIIIDAKSGVSGAGRGTSLMVHFAEINENFKAYKINKHQHIPEIEQVLTDIAGEKVTVTFTTHLVPMTRGIMTTMYAGLNGEHSEQELVDLYRKYYAGRPYVRVREPGVVPATKEVSGSNYCDIGFATDSRTGRVTIVSVIDNIVKGAAGQAIQNLNLMMGWEETRGLGYTPVYP</sequence>
<dbReference type="PANTHER" id="PTHR32338:SF10">
    <property type="entry name" value="N-ACETYL-GAMMA-GLUTAMYL-PHOSPHATE REDUCTASE, CHLOROPLASTIC-RELATED"/>
    <property type="match status" value="1"/>
</dbReference>
<evidence type="ECO:0000256" key="1">
    <source>
        <dbReference type="ARBA" id="ARBA00022571"/>
    </source>
</evidence>
<feature type="active site" evidence="5 6">
    <location>
        <position position="168"/>
    </location>
</feature>
<dbReference type="SMART" id="SM00859">
    <property type="entry name" value="Semialdhyde_dh"/>
    <property type="match status" value="1"/>
</dbReference>
<dbReference type="PANTHER" id="PTHR32338">
    <property type="entry name" value="N-ACETYL-GAMMA-GLUTAMYL-PHOSPHATE REDUCTASE, CHLOROPLASTIC-RELATED-RELATED"/>
    <property type="match status" value="1"/>
</dbReference>
<keyword evidence="5" id="KW-0963">Cytoplasm</keyword>
<dbReference type="Gene3D" id="3.40.50.720">
    <property type="entry name" value="NAD(P)-binding Rossmann-like Domain"/>
    <property type="match status" value="1"/>
</dbReference>
<keyword evidence="1 5" id="KW-0055">Arginine biosynthesis</keyword>
<dbReference type="CDD" id="cd17895">
    <property type="entry name" value="AGPR_1_N"/>
    <property type="match status" value="1"/>
</dbReference>
<keyword evidence="3 5" id="KW-0521">NADP</keyword>
<dbReference type="GO" id="GO:0003942">
    <property type="term" value="F:N-acetyl-gamma-glutamyl-phosphate reductase activity"/>
    <property type="evidence" value="ECO:0007669"/>
    <property type="project" value="UniProtKB-EC"/>
</dbReference>
<accession>A0ABS4NIT5</accession>
<name>A0ABS4NIT5_9BACL</name>
<dbReference type="Proteomes" id="UP000773462">
    <property type="component" value="Unassembled WGS sequence"/>
</dbReference>
<dbReference type="SUPFAM" id="SSF51735">
    <property type="entry name" value="NAD(P)-binding Rossmann-fold domains"/>
    <property type="match status" value="1"/>
</dbReference>
<keyword evidence="9" id="KW-1185">Reference proteome</keyword>
<dbReference type="InterPro" id="IPR023013">
    <property type="entry name" value="AGPR_AS"/>
</dbReference>
<evidence type="ECO:0000256" key="5">
    <source>
        <dbReference type="HAMAP-Rule" id="MF_00150"/>
    </source>
</evidence>
<dbReference type="Pfam" id="PF22698">
    <property type="entry name" value="Semialdhyde_dhC_1"/>
    <property type="match status" value="1"/>
</dbReference>
<dbReference type="SUPFAM" id="SSF55347">
    <property type="entry name" value="Glyceraldehyde-3-phosphate dehydrogenase-like, C-terminal domain"/>
    <property type="match status" value="1"/>
</dbReference>
<gene>
    <name evidence="5" type="primary">argC</name>
    <name evidence="8" type="ORF">J2Z70_000085</name>
</gene>
<dbReference type="EMBL" id="JAGGLV010000001">
    <property type="protein sequence ID" value="MBP2109946.1"/>
    <property type="molecule type" value="Genomic_DNA"/>
</dbReference>